<dbReference type="EMBL" id="JANPWB010000001">
    <property type="protein sequence ID" value="KAJ1218740.1"/>
    <property type="molecule type" value="Genomic_DNA"/>
</dbReference>
<gene>
    <name evidence="2" type="ORF">NDU88_006317</name>
</gene>
<evidence type="ECO:0000313" key="2">
    <source>
        <dbReference type="EMBL" id="KAJ1218740.1"/>
    </source>
</evidence>
<organism evidence="2 3">
    <name type="scientific">Pleurodeles waltl</name>
    <name type="common">Iberian ribbed newt</name>
    <dbReference type="NCBI Taxonomy" id="8319"/>
    <lineage>
        <taxon>Eukaryota</taxon>
        <taxon>Metazoa</taxon>
        <taxon>Chordata</taxon>
        <taxon>Craniata</taxon>
        <taxon>Vertebrata</taxon>
        <taxon>Euteleostomi</taxon>
        <taxon>Amphibia</taxon>
        <taxon>Batrachia</taxon>
        <taxon>Caudata</taxon>
        <taxon>Salamandroidea</taxon>
        <taxon>Salamandridae</taxon>
        <taxon>Pleurodelinae</taxon>
        <taxon>Pleurodeles</taxon>
    </lineage>
</organism>
<evidence type="ECO:0000313" key="3">
    <source>
        <dbReference type="Proteomes" id="UP001066276"/>
    </source>
</evidence>
<name>A0AAV7X163_PLEWA</name>
<reference evidence="2" key="1">
    <citation type="journal article" date="2022" name="bioRxiv">
        <title>Sequencing and chromosome-scale assembly of the giantPleurodeles waltlgenome.</title>
        <authorList>
            <person name="Brown T."/>
            <person name="Elewa A."/>
            <person name="Iarovenko S."/>
            <person name="Subramanian E."/>
            <person name="Araus A.J."/>
            <person name="Petzold A."/>
            <person name="Susuki M."/>
            <person name="Suzuki K.-i.T."/>
            <person name="Hayashi T."/>
            <person name="Toyoda A."/>
            <person name="Oliveira C."/>
            <person name="Osipova E."/>
            <person name="Leigh N.D."/>
            <person name="Simon A."/>
            <person name="Yun M.H."/>
        </authorList>
    </citation>
    <scope>NUCLEOTIDE SEQUENCE</scope>
    <source>
        <strain evidence="2">20211129_DDA</strain>
        <tissue evidence="2">Liver</tissue>
    </source>
</reference>
<dbReference type="AlphaFoldDB" id="A0AAV7X163"/>
<proteinExistence type="predicted"/>
<feature type="region of interest" description="Disordered" evidence="1">
    <location>
        <begin position="122"/>
        <end position="215"/>
    </location>
</feature>
<sequence length="215" mass="23577">MGPKSCVVLLARGGQLDIQCSRRFQVKSSNSAISDIGCLVKISVCPRSAARREPENLCPASGLPVSRAQMSNPMPKCWCDQGVKRALCGALRDEAQLGREPRRPRSPSAAVVLQVTRHQVLRELQSRRSNPASGKGPRAGAPAQRDPRGVSPTALWQLLAPRGYPQSRAPEVRGRSRRTAPGRRLTSRRRRLGRPPAPPQVLRRPRSHKEGRCIG</sequence>
<evidence type="ECO:0000256" key="1">
    <source>
        <dbReference type="SAM" id="MobiDB-lite"/>
    </source>
</evidence>
<protein>
    <submittedName>
        <fullName evidence="2">Uncharacterized protein</fullName>
    </submittedName>
</protein>
<keyword evidence="3" id="KW-1185">Reference proteome</keyword>
<comment type="caution">
    <text evidence="2">The sequence shown here is derived from an EMBL/GenBank/DDBJ whole genome shotgun (WGS) entry which is preliminary data.</text>
</comment>
<accession>A0AAV7X163</accession>
<feature type="compositionally biased region" description="Basic residues" evidence="1">
    <location>
        <begin position="175"/>
        <end position="193"/>
    </location>
</feature>
<dbReference type="Proteomes" id="UP001066276">
    <property type="component" value="Chromosome 1_1"/>
</dbReference>